<dbReference type="InterPro" id="IPR018201">
    <property type="entry name" value="Ketoacyl_synth_AS"/>
</dbReference>
<evidence type="ECO:0008006" key="10">
    <source>
        <dbReference type="Google" id="ProtNLM"/>
    </source>
</evidence>
<proteinExistence type="predicted"/>
<dbReference type="InterPro" id="IPR042104">
    <property type="entry name" value="PKS_dehydratase_sf"/>
</dbReference>
<feature type="domain" description="Ketosynthase family 3 (KS3)" evidence="6">
    <location>
        <begin position="8"/>
        <end position="413"/>
    </location>
</feature>
<dbReference type="Gene3D" id="3.40.50.1820">
    <property type="entry name" value="alpha/beta hydrolase"/>
    <property type="match status" value="1"/>
</dbReference>
<dbReference type="SUPFAM" id="SSF53901">
    <property type="entry name" value="Thiolase-like"/>
    <property type="match status" value="1"/>
</dbReference>
<dbReference type="SMART" id="SM00827">
    <property type="entry name" value="PKS_AT"/>
    <property type="match status" value="1"/>
</dbReference>
<keyword evidence="1" id="KW-0596">Phosphopantetheine</keyword>
<dbReference type="InterPro" id="IPR016039">
    <property type="entry name" value="Thiolase-like"/>
</dbReference>
<feature type="domain" description="PKS/mFAS DH" evidence="7">
    <location>
        <begin position="789"/>
        <end position="1122"/>
    </location>
</feature>
<dbReference type="InterPro" id="IPR014031">
    <property type="entry name" value="Ketoacyl_synth_C"/>
</dbReference>
<evidence type="ECO:0000313" key="8">
    <source>
        <dbReference type="EMBL" id="KAJ7636257.1"/>
    </source>
</evidence>
<dbReference type="SMART" id="SM00825">
    <property type="entry name" value="PKS_KS"/>
    <property type="match status" value="1"/>
</dbReference>
<dbReference type="Gene3D" id="3.40.50.720">
    <property type="entry name" value="NAD(P)-binding Rossmann-like Domain"/>
    <property type="match status" value="1"/>
</dbReference>
<dbReference type="InterPro" id="IPR014043">
    <property type="entry name" value="Acyl_transferase_dom"/>
</dbReference>
<dbReference type="InterPro" id="IPR029063">
    <property type="entry name" value="SAM-dependent_MTases_sf"/>
</dbReference>
<dbReference type="PROSITE" id="PS00606">
    <property type="entry name" value="KS3_1"/>
    <property type="match status" value="1"/>
</dbReference>
<evidence type="ECO:0000259" key="6">
    <source>
        <dbReference type="PROSITE" id="PS52004"/>
    </source>
</evidence>
<dbReference type="InterPro" id="IPR049900">
    <property type="entry name" value="PKS_mFAS_DH"/>
</dbReference>
<dbReference type="Gene3D" id="3.40.50.150">
    <property type="entry name" value="Vaccinia Virus protein VP39"/>
    <property type="match status" value="1"/>
</dbReference>
<dbReference type="Pfam" id="PF00109">
    <property type="entry name" value="ketoacyl-synt"/>
    <property type="match status" value="1"/>
</dbReference>
<name>A0AAD7FS26_9AGAR</name>
<feature type="region of interest" description="N-terminal hotdog fold" evidence="5">
    <location>
        <begin position="789"/>
        <end position="922"/>
    </location>
</feature>
<dbReference type="PROSITE" id="PS52004">
    <property type="entry name" value="KS3_2"/>
    <property type="match status" value="1"/>
</dbReference>
<dbReference type="SUPFAM" id="SSF51735">
    <property type="entry name" value="NAD(P)-binding Rossmann-fold domains"/>
    <property type="match status" value="1"/>
</dbReference>
<organism evidence="8 9">
    <name type="scientific">Roridomyces roridus</name>
    <dbReference type="NCBI Taxonomy" id="1738132"/>
    <lineage>
        <taxon>Eukaryota</taxon>
        <taxon>Fungi</taxon>
        <taxon>Dikarya</taxon>
        <taxon>Basidiomycota</taxon>
        <taxon>Agaricomycotina</taxon>
        <taxon>Agaricomycetes</taxon>
        <taxon>Agaricomycetidae</taxon>
        <taxon>Agaricales</taxon>
        <taxon>Marasmiineae</taxon>
        <taxon>Mycenaceae</taxon>
        <taxon>Roridomyces</taxon>
    </lineage>
</organism>
<dbReference type="InterPro" id="IPR036291">
    <property type="entry name" value="NAD(P)-bd_dom_sf"/>
</dbReference>
<dbReference type="InterPro" id="IPR016036">
    <property type="entry name" value="Malonyl_transacylase_ACP-bd"/>
</dbReference>
<gene>
    <name evidence="8" type="ORF">FB45DRAFT_1024384</name>
</gene>
<dbReference type="SUPFAM" id="SSF53335">
    <property type="entry name" value="S-adenosyl-L-methionine-dependent methyltransferases"/>
    <property type="match status" value="1"/>
</dbReference>
<keyword evidence="3" id="KW-0808">Transferase</keyword>
<evidence type="ECO:0000256" key="4">
    <source>
        <dbReference type="ARBA" id="ARBA00023268"/>
    </source>
</evidence>
<evidence type="ECO:0000256" key="1">
    <source>
        <dbReference type="ARBA" id="ARBA00022450"/>
    </source>
</evidence>
<feature type="region of interest" description="C-terminal hotdog fold" evidence="5">
    <location>
        <begin position="974"/>
        <end position="1122"/>
    </location>
</feature>
<dbReference type="Pfam" id="PF14765">
    <property type="entry name" value="PS-DH"/>
    <property type="match status" value="1"/>
</dbReference>
<dbReference type="Proteomes" id="UP001221142">
    <property type="component" value="Unassembled WGS sequence"/>
</dbReference>
<dbReference type="GO" id="GO:0004315">
    <property type="term" value="F:3-oxoacyl-[acyl-carrier-protein] synthase activity"/>
    <property type="evidence" value="ECO:0007669"/>
    <property type="project" value="InterPro"/>
</dbReference>
<evidence type="ECO:0000256" key="2">
    <source>
        <dbReference type="ARBA" id="ARBA00022553"/>
    </source>
</evidence>
<dbReference type="InterPro" id="IPR050091">
    <property type="entry name" value="PKS_NRPS_Biosynth_Enz"/>
</dbReference>
<dbReference type="InterPro" id="IPR029058">
    <property type="entry name" value="AB_hydrolase_fold"/>
</dbReference>
<evidence type="ECO:0000256" key="3">
    <source>
        <dbReference type="ARBA" id="ARBA00022679"/>
    </source>
</evidence>
<dbReference type="PANTHER" id="PTHR43775:SF37">
    <property type="entry name" value="SI:DKEY-61P9.11"/>
    <property type="match status" value="1"/>
</dbReference>
<dbReference type="InterPro" id="IPR057326">
    <property type="entry name" value="KR_dom"/>
</dbReference>
<dbReference type="Gene3D" id="3.40.47.10">
    <property type="match status" value="1"/>
</dbReference>
<dbReference type="Pfam" id="PF02801">
    <property type="entry name" value="Ketoacyl-synt_C"/>
    <property type="match status" value="1"/>
</dbReference>
<evidence type="ECO:0000259" key="7">
    <source>
        <dbReference type="PROSITE" id="PS52019"/>
    </source>
</evidence>
<dbReference type="InterPro" id="IPR001031">
    <property type="entry name" value="Thioesterase"/>
</dbReference>
<dbReference type="GO" id="GO:0006633">
    <property type="term" value="P:fatty acid biosynthetic process"/>
    <property type="evidence" value="ECO:0007669"/>
    <property type="project" value="InterPro"/>
</dbReference>
<evidence type="ECO:0000313" key="9">
    <source>
        <dbReference type="Proteomes" id="UP001221142"/>
    </source>
</evidence>
<dbReference type="InterPro" id="IPR032821">
    <property type="entry name" value="PKS_assoc"/>
</dbReference>
<dbReference type="PANTHER" id="PTHR43775">
    <property type="entry name" value="FATTY ACID SYNTHASE"/>
    <property type="match status" value="1"/>
</dbReference>
<dbReference type="GO" id="GO:0004312">
    <property type="term" value="F:fatty acid synthase activity"/>
    <property type="evidence" value="ECO:0007669"/>
    <property type="project" value="TreeGrafter"/>
</dbReference>
<comment type="caution">
    <text evidence="5">Lacks conserved residue(s) required for the propagation of feature annotation.</text>
</comment>
<dbReference type="Pfam" id="PF00975">
    <property type="entry name" value="Thioesterase"/>
    <property type="match status" value="1"/>
</dbReference>
<keyword evidence="4" id="KW-0511">Multifunctional enzyme</keyword>
<accession>A0AAD7FS26</accession>
<dbReference type="Pfam" id="PF08659">
    <property type="entry name" value="KR"/>
    <property type="match status" value="1"/>
</dbReference>
<sequence>MDSSILHMEGIAVVGLAAQLPSGDSSSVDLNYDTFWNFLVTGQNAYEPLKNYISDFSHPHVNLPERGTFLKQATTLDNISLGISTKDARVTPYSARRLLDLSFQALLDAGIDSRGRNIGCFVSANRPLQGQAPIDPDGSVSSWMAHSIANRISYALDLTGPSIYLDTACSSSLTTLHLAVGALERGECDAALVGAAQINRDPFEWASYAQAGGILSDDGISRPFDASAAGFGRGEGAVVIVLKRLRDALRDRDSIYSVVLGSAINATGSRMPPNMPNGLAQQRCIVEAYRRAGVSPKDADYVELHATGTPVGDPMEANAAAAIFGGAQFGSVKGNIGHLEVTAFLASLVKACLMFKHGVIPPTVNLSRRADTIGISVPVEPTPLGCRNDSGRSIISISAFALGGSTGHVVLQAPPIRTEATDQGVKAPILFLVGGLSSSTVEQISRGVSDMPDDRKRLAAVKLSRRARQLPWRTYFTIPASPRIAAPTLIPRDPAPLVFVFSGQGPQHLEMGRQLYADFPVFRNTVVELDEVYHRVKGFSLIESTGLFTPSSTTPSVVLPDGRWPAVITLSSIAMVQIALFDLLQSVGFCPDMIIGHSAGETAVLYASGAGSKQMAMEIAIARGDAMSAVESRELGMAVVGCNAERAQLLIQRVVGSVEAEGILEVSCLNAPESVSVSGVGSFLDRFVELAKEEGVFAQRLRTMVPVHSSFMDPIKEEYIRKMEAIFARYPGPHAPFIPVYSTSSQDRLVEAFTPSYFWDNCRKPVLFSKAVSHANEGTPAVFLEISCHPVLASSILAQGVSDTWVLCPMRRMSTRASESQVFLDTLGRLSLLGCNSIDLSGLYGPSDFKDPVIDQPLVVRDIPLPKTFFQGPIQSTAHVPLLSTSGLSISTLSHPTLPQLNLNGQTVLPASALIELLIESGAHFLWDVEFISDLVLPAEVSLERMDDVWSVRSEEKREHARGLWDSKTESASRPRLDYESIFDRLPQLGVNPYSQQLPRVIRCHGGPSEAIAEIQGLRPDELSDGYLLHPVIMDACLQILHHPNTSKQYSTDVVYVPCHIQHFTFHRPIGKTGLNWISHIRLGGWTPDSRTYDILITDSSGEALCEFQNLTVRKITCQIEPLVVKRRFDLEFQPVGVEAKITALNLPKCDDNGNDEIQRLYETLDRMAGEILAETSNRSDRWMADAQQLRDNWPYHFEIIGRIAATHGAGWEQVKNALYADDLLPNYYLTQHQIRDQVAATFRLILGTLRKAGKKFIKILDVGDGPRFLTSTLIDEINRNDGLIVEYFVTDVSLVRGKKIKHGSIIPSDYDVIRAHSETYDVIVTRYLHTAGPHQSLTCLHDSLFSGGILLSVEHDAHRDAPGSTWGRLLLACLTGSIDLLGRSEWQTRLEVTGFTQISRSDGSGSEFVLIAQKSLSPAATASHSTALDTHLFSYGFGKEIELQSWLRQLDPEATEPVYVLALAGRDADAALGLCAVLRQEMPGRNIRLAVFESPTDLADPHPLLIQHLGVFEQGEDVVLFTKNRVPHVPRVVLSPPPSRINDPEQIKVRITQWAGLSHLYDGFIGKVVESQYPGVPTGACVGGVVVFSSLEVVAIHINHLVIVPAFGPEQMLDTVIRSLMDPSSFGSKIRVLVAIQDDRLCRLVEQLVSPSQLTPVDFRDSNRSERLDVLVSDSETISQYPHLRRWIPRSGKLLLWDELFEAALSNDPAYIGRVLGDAPVQVLSKPHAAPPFRADHAYLLLGGIGGLGLDLAVWMYQNGARHLILTSRRGLDSLDPVKDALDRAKIEYLQSQDDLDVRLVQSDATDVNQMAALVRSLSAPLAGCFLMTMVVSDALFFNQTPDTFRSVYDSKIRAFEVFAGQVDIGTLDFFVALSSISGLVGLVGQSNYASACTALDGALARYSNAFSLITPGILDAGYIVGLTPYITAERDQGTPRWRTLKERTFLLSESRDLTFLMGTPFRRTNRTDSANIVQEGLSPMTTQDLWVHLSDGLAKIDDEVPFNQYIPDFDWDSVARHFNLPETCRALASPTPTTSVQAVPRTQGVVKRTGDGILAEILDLLEVSRSDFDCQQPLTVYGLDSIGAAKVAAILRPYASFSQLQLLGSVSWSEIDSKLQFPDDIETLSSPKDIAMDFLHISPDNFSTDIPLTVYGLDADAAPKLAEALRPVMPVTAEQLTGGRTFAELIHLSKSPADTPLIEICSGPGIPIIALPGANGTIGVFYALQEHVHGRGGFWAFQMTESTPDVESLPALLGFWKAELQKRWPHGPYRLAGYSASSLLAVALAKMMEDDGEEVLQVILFDHFPLLWTRLEAEITCVKKPTAQFVDRLGDSILEMLRNDPTIGPEIVANYEAAVLGTPNAPAHSRLMVKHWRAVVPLLWEFLQQFLPCQARGVTRCFSGNFNAWMTSLTAPLLLIVAEYGIRADSKLGEWLDLGASRSSKAVRVFYFDGVGHFGIFGDERVAAILTS</sequence>
<dbReference type="SMART" id="SM00822">
    <property type="entry name" value="PKS_KR"/>
    <property type="match status" value="1"/>
</dbReference>
<dbReference type="EMBL" id="JARKIF010000006">
    <property type="protein sequence ID" value="KAJ7636257.1"/>
    <property type="molecule type" value="Genomic_DNA"/>
</dbReference>
<dbReference type="InterPro" id="IPR016035">
    <property type="entry name" value="Acyl_Trfase/lysoPLipase"/>
</dbReference>
<keyword evidence="9" id="KW-1185">Reference proteome</keyword>
<keyword evidence="2" id="KW-0597">Phosphoprotein</keyword>
<evidence type="ECO:0000256" key="5">
    <source>
        <dbReference type="PROSITE-ProRule" id="PRU01363"/>
    </source>
</evidence>
<dbReference type="CDD" id="cd00833">
    <property type="entry name" value="PKS"/>
    <property type="match status" value="1"/>
</dbReference>
<reference evidence="8" key="1">
    <citation type="submission" date="2023-03" db="EMBL/GenBank/DDBJ databases">
        <title>Massive genome expansion in bonnet fungi (Mycena s.s.) driven by repeated elements and novel gene families across ecological guilds.</title>
        <authorList>
            <consortium name="Lawrence Berkeley National Laboratory"/>
            <person name="Harder C.B."/>
            <person name="Miyauchi S."/>
            <person name="Viragh M."/>
            <person name="Kuo A."/>
            <person name="Thoen E."/>
            <person name="Andreopoulos B."/>
            <person name="Lu D."/>
            <person name="Skrede I."/>
            <person name="Drula E."/>
            <person name="Henrissat B."/>
            <person name="Morin E."/>
            <person name="Kohler A."/>
            <person name="Barry K."/>
            <person name="LaButti K."/>
            <person name="Morin E."/>
            <person name="Salamov A."/>
            <person name="Lipzen A."/>
            <person name="Mereny Z."/>
            <person name="Hegedus B."/>
            <person name="Baldrian P."/>
            <person name="Stursova M."/>
            <person name="Weitz H."/>
            <person name="Taylor A."/>
            <person name="Grigoriev I.V."/>
            <person name="Nagy L.G."/>
            <person name="Martin F."/>
            <person name="Kauserud H."/>
        </authorList>
    </citation>
    <scope>NUCLEOTIDE SEQUENCE</scope>
    <source>
        <strain evidence="8">9284</strain>
    </source>
</reference>
<protein>
    <recommendedName>
        <fullName evidence="10">Polyketide synthase</fullName>
    </recommendedName>
</protein>
<dbReference type="Pfam" id="PF16197">
    <property type="entry name" value="KAsynt_C_assoc"/>
    <property type="match status" value="1"/>
</dbReference>
<dbReference type="Gene3D" id="3.10.129.110">
    <property type="entry name" value="Polyketide synthase dehydratase"/>
    <property type="match status" value="1"/>
</dbReference>
<dbReference type="Gene3D" id="3.40.366.10">
    <property type="entry name" value="Malonyl-Coenzyme A Acyl Carrier Protein, domain 2"/>
    <property type="match status" value="1"/>
</dbReference>
<dbReference type="PROSITE" id="PS52019">
    <property type="entry name" value="PKS_MFAS_DH"/>
    <property type="match status" value="1"/>
</dbReference>
<dbReference type="InterPro" id="IPR049551">
    <property type="entry name" value="PKS_DH_C"/>
</dbReference>
<dbReference type="SUPFAM" id="SSF55048">
    <property type="entry name" value="Probable ACP-binding domain of malonyl-CoA ACP transacylase"/>
    <property type="match status" value="1"/>
</dbReference>
<dbReference type="InterPro" id="IPR013968">
    <property type="entry name" value="PKS_KR"/>
</dbReference>
<dbReference type="Pfam" id="PF00698">
    <property type="entry name" value="Acyl_transf_1"/>
    <property type="match status" value="1"/>
</dbReference>
<comment type="caution">
    <text evidence="8">The sequence shown here is derived from an EMBL/GenBank/DDBJ whole genome shotgun (WGS) entry which is preliminary data.</text>
</comment>
<dbReference type="InterPro" id="IPR020841">
    <property type="entry name" value="PKS_Beta-ketoAc_synthase_dom"/>
</dbReference>
<dbReference type="SUPFAM" id="SSF53474">
    <property type="entry name" value="alpha/beta-Hydrolases"/>
    <property type="match status" value="1"/>
</dbReference>
<dbReference type="InterPro" id="IPR001227">
    <property type="entry name" value="Ac_transferase_dom_sf"/>
</dbReference>
<dbReference type="InterPro" id="IPR014030">
    <property type="entry name" value="Ketoacyl_synth_N"/>
</dbReference>
<dbReference type="SUPFAM" id="SSF52151">
    <property type="entry name" value="FabD/lysophospholipase-like"/>
    <property type="match status" value="1"/>
</dbReference>